<dbReference type="GO" id="GO:0003735">
    <property type="term" value="F:structural constituent of ribosome"/>
    <property type="evidence" value="ECO:0007669"/>
    <property type="project" value="InterPro"/>
</dbReference>
<dbReference type="Gene3D" id="2.40.50.100">
    <property type="match status" value="1"/>
</dbReference>
<dbReference type="Pfam" id="PF01016">
    <property type="entry name" value="Ribosomal_L27"/>
    <property type="match status" value="1"/>
</dbReference>
<evidence type="ECO:0000313" key="5">
    <source>
        <dbReference type="Proteomes" id="UP000187209"/>
    </source>
</evidence>
<dbReference type="GO" id="GO:0005762">
    <property type="term" value="C:mitochondrial large ribosomal subunit"/>
    <property type="evidence" value="ECO:0007669"/>
    <property type="project" value="TreeGrafter"/>
</dbReference>
<organism evidence="4 5">
    <name type="scientific">Stentor coeruleus</name>
    <dbReference type="NCBI Taxonomy" id="5963"/>
    <lineage>
        <taxon>Eukaryota</taxon>
        <taxon>Sar</taxon>
        <taxon>Alveolata</taxon>
        <taxon>Ciliophora</taxon>
        <taxon>Postciliodesmatophora</taxon>
        <taxon>Heterotrichea</taxon>
        <taxon>Heterotrichida</taxon>
        <taxon>Stentoridae</taxon>
        <taxon>Stentor</taxon>
    </lineage>
</organism>
<evidence type="ECO:0000256" key="3">
    <source>
        <dbReference type="ARBA" id="ARBA00023274"/>
    </source>
</evidence>
<evidence type="ECO:0008006" key="6">
    <source>
        <dbReference type="Google" id="ProtNLM"/>
    </source>
</evidence>
<comment type="caution">
    <text evidence="4">The sequence shown here is derived from an EMBL/GenBank/DDBJ whole genome shotgun (WGS) entry which is preliminary data.</text>
</comment>
<dbReference type="EMBL" id="MPUH01000050">
    <property type="protein sequence ID" value="OMJ93024.1"/>
    <property type="molecule type" value="Genomic_DNA"/>
</dbReference>
<comment type="similarity">
    <text evidence="1">Belongs to the bacterial ribosomal protein bL27 family.</text>
</comment>
<evidence type="ECO:0000256" key="2">
    <source>
        <dbReference type="ARBA" id="ARBA00022980"/>
    </source>
</evidence>
<dbReference type="PANTHER" id="PTHR15893">
    <property type="entry name" value="RIBOSOMAL PROTEIN L27"/>
    <property type="match status" value="1"/>
</dbReference>
<dbReference type="PANTHER" id="PTHR15893:SF0">
    <property type="entry name" value="LARGE RIBOSOMAL SUBUNIT PROTEIN BL27M"/>
    <property type="match status" value="1"/>
</dbReference>
<dbReference type="OrthoDB" id="1867012at2759"/>
<dbReference type="SUPFAM" id="SSF110324">
    <property type="entry name" value="Ribosomal L27 protein-like"/>
    <property type="match status" value="1"/>
</dbReference>
<sequence length="150" mass="17015">MLSFLFRGFATKAAAGVTKNTKDSAGKRLGIKCFGGHEVGYNKILVRQRGFKWHPGCNVFVGRDHTLHSAVEGVVKHEFNEKINRTLIHVVPWKIPQRPKLEKPFCFHPELFPDKAVNNPQPGNYEIKLRKVKAAKPKVNQGTLLAERKY</sequence>
<reference evidence="4 5" key="1">
    <citation type="submission" date="2016-11" db="EMBL/GenBank/DDBJ databases">
        <title>The macronuclear genome of Stentor coeruleus: a giant cell with tiny introns.</title>
        <authorList>
            <person name="Slabodnick M."/>
            <person name="Ruby J.G."/>
            <person name="Reiff S.B."/>
            <person name="Swart E.C."/>
            <person name="Gosai S."/>
            <person name="Prabakaran S."/>
            <person name="Witkowska E."/>
            <person name="Larue G.E."/>
            <person name="Fisher S."/>
            <person name="Freeman R.M."/>
            <person name="Gunawardena J."/>
            <person name="Chu W."/>
            <person name="Stover N.A."/>
            <person name="Gregory B.D."/>
            <person name="Nowacki M."/>
            <person name="Derisi J."/>
            <person name="Roy S.W."/>
            <person name="Marshall W.F."/>
            <person name="Sood P."/>
        </authorList>
    </citation>
    <scope>NUCLEOTIDE SEQUENCE [LARGE SCALE GENOMIC DNA]</scope>
    <source>
        <strain evidence="4">WM001</strain>
    </source>
</reference>
<dbReference type="Proteomes" id="UP000187209">
    <property type="component" value="Unassembled WGS sequence"/>
</dbReference>
<protein>
    <recommendedName>
        <fullName evidence="6">Ribosomal protein L27</fullName>
    </recommendedName>
</protein>
<dbReference type="GO" id="GO:0006412">
    <property type="term" value="P:translation"/>
    <property type="evidence" value="ECO:0007669"/>
    <property type="project" value="InterPro"/>
</dbReference>
<dbReference type="PRINTS" id="PR00063">
    <property type="entry name" value="RIBOSOMALL27"/>
</dbReference>
<dbReference type="InterPro" id="IPR001684">
    <property type="entry name" value="Ribosomal_bL27"/>
</dbReference>
<evidence type="ECO:0000313" key="4">
    <source>
        <dbReference type="EMBL" id="OMJ93024.1"/>
    </source>
</evidence>
<evidence type="ECO:0000256" key="1">
    <source>
        <dbReference type="ARBA" id="ARBA00010797"/>
    </source>
</evidence>
<proteinExistence type="inferred from homology"/>
<accession>A0A1R2CVJ3</accession>
<dbReference type="AlphaFoldDB" id="A0A1R2CVJ3"/>
<name>A0A1R2CVJ3_9CILI</name>
<keyword evidence="2" id="KW-0689">Ribosomal protein</keyword>
<keyword evidence="3" id="KW-0687">Ribonucleoprotein</keyword>
<gene>
    <name evidence="4" type="ORF">SteCoe_4105</name>
</gene>
<keyword evidence="5" id="KW-1185">Reference proteome</keyword>